<gene>
    <name evidence="10 11" type="primary">COL14A1</name>
</gene>
<dbReference type="EMBL" id="AC107877">
    <property type="status" value="NOT_ANNOTATED_CDS"/>
    <property type="molecule type" value="Genomic_DNA"/>
</dbReference>
<dbReference type="Gene3D" id="3.40.50.410">
    <property type="entry name" value="von Willebrand factor, type A domain"/>
    <property type="match status" value="1"/>
</dbReference>
<keyword evidence="5" id="KW-0176">Collagen</keyword>
<dbReference type="Antibodypedia" id="13712">
    <property type="antibodies" value="118 antibodies from 24 providers"/>
</dbReference>
<keyword evidence="2" id="KW-0964">Secreted</keyword>
<dbReference type="PRINTS" id="PR00453">
    <property type="entry name" value="VWFADOMAIN"/>
</dbReference>
<dbReference type="SUPFAM" id="SSF49265">
    <property type="entry name" value="Fibronectin type III"/>
    <property type="match status" value="3"/>
</dbReference>
<dbReference type="ProteomicsDB" id="62134"/>
<name>Q4G0W3_HUMAN</name>
<accession>Q4G0W3</accession>
<reference evidence="10" key="2">
    <citation type="journal article" date="2004" name="Genome Res.">
        <title>The status, quality, and expansion of the NIH full-length cDNA project: the Mammalian Gene Collection (MGC).</title>
        <authorList>
            <consortium name="The MGC Project Team"/>
            <person name="Gerhard D.S."/>
            <person name="Wagner L."/>
            <person name="Feingold E.A."/>
            <person name="Shenmen C.M."/>
            <person name="Grouse L.H."/>
            <person name="Schuler G."/>
            <person name="Klein S.L."/>
            <person name="Old S."/>
            <person name="Rasooly R."/>
            <person name="Good P."/>
            <person name="Guyer M."/>
            <person name="Peck A.M."/>
            <person name="Derge J.G."/>
            <person name="Lipman D."/>
            <person name="Collins F.S."/>
            <person name="Jang W."/>
            <person name="Sherry S."/>
            <person name="Feolo M."/>
            <person name="Misquitta L."/>
            <person name="Lee E."/>
            <person name="Rotmistrovsky K."/>
            <person name="Greenhut S.F."/>
            <person name="Schaefer C.F."/>
            <person name="Buetow K."/>
            <person name="Bonner T.I."/>
            <person name="Haussler D."/>
            <person name="Kent J."/>
            <person name="Kiekhaus M."/>
            <person name="Furey T."/>
            <person name="Brent M."/>
            <person name="Prange C."/>
            <person name="Schreiber K."/>
            <person name="Shapiro N."/>
            <person name="Bhat N.K."/>
            <person name="Hopkins R.F."/>
            <person name="Hsie F."/>
            <person name="Driscoll T."/>
            <person name="Soares M.B."/>
            <person name="Casavant T.L."/>
            <person name="Scheetz T.E."/>
            <person name="Brown-stein M.J."/>
            <person name="Usdin T.B."/>
            <person name="Toshiyuki S."/>
            <person name="Carninci P."/>
            <person name="Piao Y."/>
            <person name="Dudekula D.B."/>
            <person name="Ko M.S."/>
            <person name="Kawakami K."/>
            <person name="Suzuki Y."/>
            <person name="Sugano S."/>
            <person name="Gruber C.E."/>
            <person name="Smith M.R."/>
            <person name="Simmons B."/>
            <person name="Moore T."/>
            <person name="Waterman R."/>
            <person name="Johnson S.L."/>
            <person name="Ruan Y."/>
            <person name="Wei C.L."/>
            <person name="Mathavan S."/>
            <person name="Gunaratne P.H."/>
            <person name="Wu J."/>
            <person name="Garcia A.M."/>
            <person name="Hulyk S.W."/>
            <person name="Fuh E."/>
            <person name="Yuan Y."/>
            <person name="Sneed A."/>
            <person name="Kowis C."/>
            <person name="Hodgson A."/>
            <person name="Muzny D.M."/>
            <person name="McPherson J."/>
            <person name="Gibbs R.A."/>
            <person name="Fahey J."/>
            <person name="Helton E."/>
            <person name="Ketteman M."/>
            <person name="Madan A."/>
            <person name="Rodrigues S."/>
            <person name="Sanchez A."/>
            <person name="Whiting M."/>
            <person name="Madari A."/>
            <person name="Young A.C."/>
            <person name="Wetherby K.D."/>
            <person name="Granite S.J."/>
            <person name="Kwong P.N."/>
            <person name="Brinkley C.P."/>
            <person name="Pearson R.L."/>
            <person name="Bouffard G.G."/>
            <person name="Blakesly R.W."/>
            <person name="Green E.D."/>
            <person name="Dickson M.C."/>
            <person name="Rodriguez A.C."/>
            <person name="Grimwood J."/>
            <person name="Schmutz J."/>
            <person name="Myers R.M."/>
            <person name="Butterfield Y.S."/>
            <person name="Griffith M."/>
            <person name="Griffith O.L."/>
            <person name="Krzywinski M.I."/>
            <person name="Liao N."/>
            <person name="Morin R."/>
            <person name="Morrin R."/>
            <person name="Palmquist D."/>
            <person name="Petrescu A.S."/>
            <person name="Skalska U."/>
            <person name="Smailus D.E."/>
            <person name="Stott J.M."/>
            <person name="Schnerch A."/>
            <person name="Schein J.E."/>
            <person name="Jones S.J."/>
            <person name="Holt R.A."/>
            <person name="Baross A."/>
            <person name="Marra M.A."/>
            <person name="Clifton S."/>
            <person name="Makowski K.A."/>
            <person name="Bosak S."/>
            <person name="Malek J."/>
        </authorList>
    </citation>
    <scope>NUCLEOTIDE SEQUENCE [LARGE SCALE MRNA]</scope>
    <source>
        <tissue evidence="10">Testis</tissue>
    </source>
</reference>
<dbReference type="Bgee" id="ENSG00000187955">
    <property type="expression patterns" value="Expressed in descending thoracic aorta and 169 other cell types or tissues"/>
</dbReference>
<proteinExistence type="evidence at protein level"/>
<reference evidence="11" key="3">
    <citation type="journal article" date="2004" name="Nature">
        <title>Finishing the euchromatic sequence of the human genome.</title>
        <authorList>
            <consortium name="International Human Genome Sequencing Consortium"/>
        </authorList>
    </citation>
    <scope>NUCLEOTIDE SEQUENCE [LARGE SCALE GENOMIC DNA]</scope>
</reference>
<dbReference type="ExpressionAtlas" id="Q4G0W3">
    <property type="expression patterns" value="baseline and differential"/>
</dbReference>
<dbReference type="OpenTargets" id="ENSG00000187955"/>
<dbReference type="EMBL" id="BC036192">
    <property type="protein sequence ID" value="AAH36192.1"/>
    <property type="molecule type" value="mRNA"/>
</dbReference>
<dbReference type="InterPro" id="IPR036465">
    <property type="entry name" value="vWFA_dom_sf"/>
</dbReference>
<dbReference type="InterPro" id="IPR003961">
    <property type="entry name" value="FN3_dom"/>
</dbReference>
<feature type="domain" description="Fibronectin type-III" evidence="9">
    <location>
        <begin position="445"/>
        <end position="534"/>
    </location>
</feature>
<evidence type="ECO:0007829" key="15">
    <source>
        <dbReference type="PubMed" id="24275569"/>
    </source>
</evidence>
<evidence type="ECO:0000313" key="10">
    <source>
        <dbReference type="EMBL" id="AAH36192.1"/>
    </source>
</evidence>
<feature type="domain" description="Fibronectin type-III" evidence="9">
    <location>
        <begin position="32"/>
        <end position="122"/>
    </location>
</feature>
<dbReference type="Proteomes" id="UP000005640">
    <property type="component" value="Chromosome 8"/>
</dbReference>
<evidence type="ECO:0000313" key="12">
    <source>
        <dbReference type="Proteomes" id="UP000005640"/>
    </source>
</evidence>
<dbReference type="FunFam" id="3.40.50.410:FF:000001">
    <property type="entry name" value="Collagen, type XII, alpha 1"/>
    <property type="match status" value="1"/>
</dbReference>
<dbReference type="GO" id="GO:0005581">
    <property type="term" value="C:collagen trimer"/>
    <property type="evidence" value="ECO:0007669"/>
    <property type="project" value="UniProtKB-KW"/>
</dbReference>
<dbReference type="OrthoDB" id="18894at2759"/>
<evidence type="ECO:0007829" key="14">
    <source>
        <dbReference type="ProteomicsDB" id="Q4G0W3"/>
    </source>
</evidence>
<dbReference type="UCSC" id="uc064puo.1">
    <property type="organism name" value="human"/>
</dbReference>
<evidence type="ECO:0000256" key="5">
    <source>
        <dbReference type="ARBA" id="ARBA00023119"/>
    </source>
</evidence>
<dbReference type="GeneTree" id="ENSGT00940000153769"/>
<comment type="subcellular location">
    <subcellularLocation>
        <location evidence="1">Secreted</location>
        <location evidence="1">Extracellular space</location>
        <location evidence="1">Extracellular matrix</location>
    </subcellularLocation>
</comment>
<dbReference type="InterPro" id="IPR036116">
    <property type="entry name" value="FN3_sf"/>
</dbReference>
<sequence>MKIFQRKMRYWLLPPFLAIVYFCTIVQGQVAPPTRLRYNVISHDSIQISWKAPRGKFGGYKLLVTPTSGGKTNQLNLQNTATKAIIQGLMPDQNYTVQIIAYNKDKESKPAQGQFRIKDLEKRKDPKPRVKVVDRGNGSRPSSPEEVKFVCQTPAIADIVILVDGSWSIGRFNFRLVRHFLENLVTAFDVGSEKTRIGLAQYSGDPRIEWHLNAFSTKDEVIEAVRNLPYKGGNTLTGLALNYIFENSFKPEAGSRTGVSKIGILITDGKSQDDIIPPSRNLRESGVELFAIGVKNADVNELQEIASEPDSTHVYNVAEFDLMHTVVESLTRTLCSRVEEQDREIKASAHAITGPPTELITSEVTARSFMVNWTHAPGNVEKYRVVYYPTRGGKPDEVVVDGTVSSTVLKNLMSLTEYQIAVFAIYAHTASEGLRGTETTLALPMASDLLLYDVTENSMRVKWDAVPGASGYLILYAPLTEGLAGDEKEMKIGETHTDIELSGLLPNTEYTVTVYAMFGEEASDPVTGQETTSP</sequence>
<dbReference type="HOGENOM" id="CLU_038269_0_0_1"/>
<dbReference type="VEuPathDB" id="HostDB:ENSG00000187955"/>
<evidence type="ECO:0000259" key="9">
    <source>
        <dbReference type="PROSITE" id="PS50853"/>
    </source>
</evidence>
<dbReference type="SMART" id="SM00060">
    <property type="entry name" value="FN3"/>
    <property type="match status" value="3"/>
</dbReference>
<reference evidence="11 12" key="4">
    <citation type="journal article" date="2006" name="Nature">
        <title>DNA sequence and analysis of human chromosome 8.</title>
        <authorList>
            <person name="Nusbaum C."/>
            <person name="Mikkelsen T.S."/>
            <person name="Zody M.C."/>
            <person name="Asakawa S."/>
            <person name="Taudien S."/>
            <person name="Garber M."/>
            <person name="Kodira C.D."/>
            <person name="Schueler M.G."/>
            <person name="Shimizu A."/>
            <person name="Whittaker C.A."/>
            <person name="Chang J.L."/>
            <person name="Cuomo C.A."/>
            <person name="Dewar K."/>
            <person name="FitzGerald M.G."/>
            <person name="Yang X."/>
            <person name="Allen N.R."/>
            <person name="Anderson S."/>
            <person name="Asakawa T."/>
            <person name="Blechschmidt K."/>
            <person name="Bloom T."/>
            <person name="Borowsky M.L."/>
            <person name="Butler J."/>
            <person name="Cook A."/>
            <person name="Corum B."/>
            <person name="DeArellano K."/>
            <person name="DeCaprio D."/>
            <person name="Dooley K.T."/>
            <person name="Dorris L.III."/>
            <person name="Engels R."/>
            <person name="Glockner G."/>
            <person name="Hafez N."/>
            <person name="Hagopian D.S."/>
            <person name="Hall J.L."/>
            <person name="Ishikawa S.K."/>
            <person name="Jaffe D.B."/>
            <person name="Kamat A."/>
            <person name="Kudoh J."/>
            <person name="Lehmann R."/>
            <person name="Lokitsang T."/>
            <person name="Macdonald P."/>
            <person name="Major J.E."/>
            <person name="Matthews C.D."/>
            <person name="Mauceli E."/>
            <person name="Menzel U."/>
            <person name="Mihalev A.H."/>
            <person name="Minoshima S."/>
            <person name="Murayama Y."/>
            <person name="Naylor J.W."/>
            <person name="Nicol R."/>
            <person name="Nguyen C."/>
            <person name="O'Leary S.B."/>
            <person name="O'Neill K."/>
            <person name="Parker S.C."/>
            <person name="Polley A."/>
            <person name="Raymond C.K."/>
            <person name="Reichwald K."/>
            <person name="Rodriguez J."/>
            <person name="Sasaki T."/>
            <person name="Schilhabel M."/>
            <person name="Siddiqui R."/>
            <person name="Smith C.L."/>
            <person name="Sneddon T.P."/>
            <person name="Talamas J.A."/>
            <person name="Tenzin P."/>
            <person name="Topham K."/>
            <person name="Venkataraman V."/>
            <person name="Wen G."/>
            <person name="Yamazaki S."/>
            <person name="Young S.K."/>
            <person name="Zeng Q."/>
            <person name="Zimmer A.R."/>
            <person name="Rosenthal A."/>
            <person name="Birren B.W."/>
            <person name="Platzer M."/>
            <person name="Shimizu N."/>
            <person name="Lander E.S."/>
        </authorList>
    </citation>
    <scope>NUCLEOTIDE SEQUENCE [LARGE SCALE GENOMIC DNA]</scope>
</reference>
<evidence type="ECO:0000256" key="2">
    <source>
        <dbReference type="ARBA" id="ARBA00022525"/>
    </source>
</evidence>
<evidence type="ECO:0000256" key="3">
    <source>
        <dbReference type="ARBA" id="ARBA00022530"/>
    </source>
</evidence>
<feature type="domain" description="VWFA" evidence="8">
    <location>
        <begin position="158"/>
        <end position="330"/>
    </location>
</feature>
<evidence type="ECO:0000259" key="8">
    <source>
        <dbReference type="PROSITE" id="PS50234"/>
    </source>
</evidence>
<evidence type="ECO:0000313" key="11">
    <source>
        <dbReference type="Ensembl" id="ENSP00000428851.1"/>
    </source>
</evidence>
<dbReference type="CDD" id="cd01482">
    <property type="entry name" value="vWA_collagen_alphaI-XII-like"/>
    <property type="match status" value="1"/>
</dbReference>
<dbReference type="InterPro" id="IPR002035">
    <property type="entry name" value="VWF_A"/>
</dbReference>
<dbReference type="EMBL" id="AC091563">
    <property type="status" value="NOT_ANNOTATED_CDS"/>
    <property type="molecule type" value="Genomic_DNA"/>
</dbReference>
<dbReference type="ChiTaRS" id="COL14A1">
    <property type="organism name" value="human"/>
</dbReference>
<dbReference type="InterPro" id="IPR050525">
    <property type="entry name" value="ECM_Assembly_Org"/>
</dbReference>
<keyword evidence="3" id="KW-0272">Extracellular matrix</keyword>
<organism evidence="10">
    <name type="scientific">Homo sapiens</name>
    <name type="common">Human</name>
    <dbReference type="NCBI Taxonomy" id="9606"/>
    <lineage>
        <taxon>Eukaryota</taxon>
        <taxon>Metazoa</taxon>
        <taxon>Chordata</taxon>
        <taxon>Craniata</taxon>
        <taxon>Vertebrata</taxon>
        <taxon>Euteleostomi</taxon>
        <taxon>Mammalia</taxon>
        <taxon>Eutheria</taxon>
        <taxon>Euarchontoglires</taxon>
        <taxon>Primates</taxon>
        <taxon>Haplorrhini</taxon>
        <taxon>Catarrhini</taxon>
        <taxon>Hominidae</taxon>
        <taxon>Homo</taxon>
    </lineage>
</organism>
<dbReference type="Ensembl" id="ENST00000537875.2">
    <property type="protein sequence ID" value="ENSP00000443974.1"/>
    <property type="gene ID" value="ENSG00000187955.13"/>
</dbReference>
<dbReference type="FunFam" id="2.60.40.10:FF:000403">
    <property type="entry name" value="collagen alpha-1(XIV) chain isoform X2"/>
    <property type="match status" value="1"/>
</dbReference>
<dbReference type="Pfam" id="PF00041">
    <property type="entry name" value="fn3"/>
    <property type="match status" value="3"/>
</dbReference>
<dbReference type="FunFam" id="2.60.40.10:FF:000546">
    <property type="entry name" value="Collagen alpha-1(XIV) chain isoform X2"/>
    <property type="match status" value="1"/>
</dbReference>
<reference evidence="15" key="5">
    <citation type="journal article" date="2014" name="J. Proteomics">
        <title>An enzyme assisted RP-RPLC approach for in-depth analysis of human liver phosphoproteome.</title>
        <authorList>
            <person name="Bian Y."/>
            <person name="Song C."/>
            <person name="Cheng K."/>
            <person name="Dong M."/>
            <person name="Wang F."/>
            <person name="Huang J."/>
            <person name="Sun D."/>
            <person name="Wang L."/>
            <person name="Ye M."/>
            <person name="Zou H."/>
        </authorList>
    </citation>
    <scope>IDENTIFICATION BY MASS SPECTROMETRY [LARGE SCALE ANALYSIS]</scope>
</reference>
<dbReference type="PANTHER" id="PTHR24020:SF15">
    <property type="entry name" value="COLLAGEN ALPHA-1(XIV) CHAIN"/>
    <property type="match status" value="1"/>
</dbReference>
<feature type="region of interest" description="Disordered" evidence="7">
    <location>
        <begin position="124"/>
        <end position="145"/>
    </location>
</feature>
<evidence type="ECO:0000256" key="6">
    <source>
        <dbReference type="ARBA" id="ARBA00023180"/>
    </source>
</evidence>
<dbReference type="Gene3D" id="2.60.40.10">
    <property type="entry name" value="Immunoglobulins"/>
    <property type="match status" value="3"/>
</dbReference>
<keyword evidence="4" id="KW-0677">Repeat</keyword>
<reference evidence="11" key="6">
    <citation type="submission" date="2025-05" db="UniProtKB">
        <authorList>
            <consortium name="Ensembl"/>
        </authorList>
    </citation>
    <scope>IDENTIFICATION</scope>
</reference>
<dbReference type="CDD" id="cd00063">
    <property type="entry name" value="FN3"/>
    <property type="match status" value="3"/>
</dbReference>
<dbReference type="FunFam" id="2.60.40.10:FF:000234">
    <property type="entry name" value="Collagen, type XII, alpha 1"/>
    <property type="match status" value="1"/>
</dbReference>
<dbReference type="HGNC" id="HGNC:2191">
    <property type="gene designation" value="COL14A1"/>
</dbReference>
<dbReference type="InterPro" id="IPR013783">
    <property type="entry name" value="Ig-like_fold"/>
</dbReference>
<reference evidence="11" key="1">
    <citation type="journal article" date="2001" name="Nature">
        <title>Initial sequencing and analysis of the human genome.</title>
        <authorList>
            <consortium name="International Human Genome Sequencing Consortium"/>
            <person name="Lander E.S."/>
            <person name="Linton L.M."/>
            <person name="Birren B."/>
            <person name="Nusbaum C."/>
            <person name="Zody M.C."/>
            <person name="Baldwin J."/>
            <person name="Devon K."/>
            <person name="Dewar K."/>
            <person name="Doyle M."/>
            <person name="FitzHugh W."/>
            <person name="Funke R."/>
            <person name="Gage D."/>
            <person name="Harris K."/>
            <person name="Heaford A."/>
            <person name="Howland J."/>
            <person name="Kann L."/>
            <person name="Lehoczky J."/>
            <person name="LeVine R."/>
            <person name="McEwan P."/>
            <person name="McKernan K."/>
            <person name="Meldrim J."/>
            <person name="Mesirov J.P."/>
            <person name="Miranda C."/>
            <person name="Morris W."/>
            <person name="Naylor J."/>
            <person name="Raymond C."/>
            <person name="Rosetti M."/>
            <person name="Santos R."/>
            <person name="Sheridan A."/>
            <person name="Sougnez C."/>
            <person name="Stange-Thomann N."/>
            <person name="Stojanovic N."/>
            <person name="Subramanian A."/>
            <person name="Wyman D."/>
            <person name="Rogers J."/>
            <person name="Sulston J."/>
            <person name="Ainscough R."/>
            <person name="Beck S."/>
            <person name="Bentley D."/>
            <person name="Burton J."/>
            <person name="Clee C."/>
            <person name="Carter N."/>
            <person name="Coulson A."/>
            <person name="Deadman R."/>
            <person name="Deloukas P."/>
            <person name="Dunham A."/>
            <person name="Dunham I."/>
            <person name="Durbin R."/>
            <person name="French L."/>
            <person name="Grafham D."/>
            <person name="Gregory S."/>
            <person name="Hubbard T."/>
            <person name="Humphray S."/>
            <person name="Hunt A."/>
            <person name="Jones M."/>
            <person name="Lloyd C."/>
            <person name="McMurray A."/>
            <person name="Matthews L."/>
            <person name="Mercer S."/>
            <person name="Milne S."/>
            <person name="Mullikin J.C."/>
            <person name="Mungall A."/>
            <person name="Plumb R."/>
            <person name="Ross M."/>
            <person name="Shownkeen R."/>
            <person name="Sims S."/>
            <person name="Waterston R.H."/>
            <person name="Wilson R.K."/>
            <person name="Hillier L.W."/>
            <person name="McPherson J.D."/>
            <person name="Marra M.A."/>
            <person name="Mardis E.R."/>
            <person name="Fulton L.A."/>
            <person name="Chinwalla A.T."/>
            <person name="Pepin K.H."/>
            <person name="Gish W.R."/>
            <person name="Chissoe S.L."/>
            <person name="Wendl M.C."/>
            <person name="Delehaunty K.D."/>
            <person name="Miner T.L."/>
            <person name="Delehaunty A."/>
            <person name="Kramer J.B."/>
            <person name="Cook L.L."/>
            <person name="Fulton R.S."/>
            <person name="Johnson D.L."/>
            <person name="Minx P.J."/>
            <person name="Clifton S.W."/>
            <person name="Hawkins T."/>
            <person name="Branscomb E."/>
            <person name="Predki P."/>
            <person name="Richardson P."/>
            <person name="Wenning S."/>
            <person name="Slezak T."/>
            <person name="Doggett N."/>
            <person name="Cheng J.F."/>
            <person name="Olsen A."/>
            <person name="Lucas S."/>
            <person name="Elkin C."/>
            <person name="Uberbacher E."/>
            <person name="Frazier M."/>
            <person name="Gibbs R.A."/>
            <person name="Muzny D.M."/>
            <person name="Scherer S.E."/>
            <person name="Bouck J.B."/>
            <person name="Sodergren E.J."/>
            <person name="Worley K.C."/>
            <person name="Rives C.M."/>
            <person name="Gorrell J.H."/>
            <person name="Metzker M.L."/>
            <person name="Naylor S.L."/>
            <person name="Kucherlapati R.S."/>
            <person name="Nelson D.L."/>
            <person name="Weinstock G.M."/>
            <person name="Sakaki Y."/>
            <person name="Fujiyama A."/>
            <person name="Hattori M."/>
            <person name="Yada T."/>
            <person name="Toyoda A."/>
            <person name="Itoh T."/>
            <person name="Kawagoe C."/>
            <person name="Watanabe H."/>
            <person name="Totoki Y."/>
            <person name="Taylor T."/>
            <person name="Weissenbach J."/>
            <person name="Heilig R."/>
            <person name="Saurin W."/>
            <person name="Artiguenave F."/>
            <person name="Brottier P."/>
            <person name="Bruls T."/>
            <person name="Pelletier E."/>
            <person name="Robert C."/>
            <person name="Wincker P."/>
            <person name="Smith D.R."/>
            <person name="Doucette-Stamm L."/>
            <person name="Rubenfield M."/>
            <person name="Weinstock K."/>
            <person name="Lee H.M."/>
            <person name="Dubois J."/>
            <person name="Rosenthal A."/>
            <person name="Platzer M."/>
            <person name="Nyakatura G."/>
            <person name="Taudien S."/>
            <person name="Rump A."/>
            <person name="Yang H."/>
            <person name="Yu J."/>
            <person name="Wang J."/>
            <person name="Huang G."/>
            <person name="Gu J."/>
            <person name="Hood L."/>
            <person name="Rowen L."/>
            <person name="Madan A."/>
            <person name="Qin S."/>
            <person name="Davis R.W."/>
            <person name="Federspiel N.A."/>
            <person name="Abola A.P."/>
            <person name="Proctor M.J."/>
            <person name="Myers R.M."/>
            <person name="Schmutz J."/>
            <person name="Dickson M."/>
            <person name="Grimwood J."/>
            <person name="Cox D.R."/>
            <person name="Olson M.V."/>
            <person name="Kaul R."/>
            <person name="Raymond C."/>
            <person name="Shimizu N."/>
            <person name="Kawasaki K."/>
            <person name="Minoshima S."/>
            <person name="Evans G.A."/>
            <person name="Athanasiou M."/>
            <person name="Schultz R."/>
            <person name="Roe B.A."/>
            <person name="Chen F."/>
            <person name="Pan H."/>
            <person name="Ramser J."/>
            <person name="Lehrach H."/>
            <person name="Reinhardt R."/>
            <person name="McCombie W.R."/>
            <person name="de la Bastide M."/>
            <person name="Dedhia N."/>
            <person name="Blocker H."/>
            <person name="Hornischer K."/>
            <person name="Nordsiek G."/>
            <person name="Agarwala R."/>
            <person name="Aravind L."/>
            <person name="Bailey J.A."/>
            <person name="Bateman A."/>
            <person name="Batzoglou S."/>
            <person name="Birney E."/>
            <person name="Bork P."/>
            <person name="Brown D.G."/>
            <person name="Burge C.B."/>
            <person name="Cerutti L."/>
            <person name="Chen H.C."/>
            <person name="Church D."/>
            <person name="Clamp M."/>
            <person name="Copley R.R."/>
            <person name="Doerks T."/>
            <person name="Eddy S.R."/>
            <person name="Eichler E.E."/>
            <person name="Furey T.S."/>
            <person name="Galagan J."/>
            <person name="Gilbert J.G."/>
            <person name="Harmon C."/>
            <person name="Hayashizaki Y."/>
            <person name="Haussler D."/>
            <person name="Hermjakob H."/>
            <person name="Hokamp K."/>
            <person name="Jang W."/>
            <person name="Johnson L.S."/>
            <person name="Jones T.A."/>
            <person name="Kasif S."/>
            <person name="Kaspryzk A."/>
            <person name="Kennedy S."/>
            <person name="Kent W.J."/>
            <person name="Kitts P."/>
            <person name="Koonin E.V."/>
            <person name="Korf I."/>
            <person name="Kulp D."/>
            <person name="Lancet D."/>
            <person name="Lowe T.M."/>
            <person name="McLysaght A."/>
            <person name="Mikkelsen T."/>
            <person name="Moran J.V."/>
            <person name="Mulder N."/>
            <person name="Pollara V.J."/>
            <person name="Ponting C.P."/>
            <person name="Schuler G."/>
            <person name="Schultz J."/>
            <person name="Slater G."/>
            <person name="Smit A.F."/>
            <person name="Stupka E."/>
            <person name="Szustakowski J."/>
            <person name="Thierry-Mieg D."/>
            <person name="Thierry-Mieg J."/>
            <person name="Wagner L."/>
            <person name="Wallis J."/>
            <person name="Wheeler R."/>
            <person name="Williams A."/>
            <person name="Wolf Y.I."/>
            <person name="Wolfe K.H."/>
            <person name="Yang S.P."/>
            <person name="Yeh R.F."/>
            <person name="Collins F."/>
            <person name="Guyer M.S."/>
            <person name="Peterson J."/>
            <person name="Felsenfeld A."/>
            <person name="Wetterstrand K.A."/>
            <person name="Patrinos A."/>
            <person name="Morgan M.J."/>
            <person name="de Jong P."/>
            <person name="Catanese J.J."/>
            <person name="Osoegawa K."/>
            <person name="Shizuya H."/>
            <person name="Choi S."/>
            <person name="Chen Y.J."/>
        </authorList>
    </citation>
    <scope>NUCLEOTIDE SEQUENCE [LARGE SCALE GENOMIC DNA]</scope>
</reference>
<evidence type="ECO:0000256" key="4">
    <source>
        <dbReference type="ARBA" id="ARBA00022737"/>
    </source>
</evidence>
<dbReference type="Ensembl" id="ENST00000498051.6">
    <property type="protein sequence ID" value="ENSP00000428851.1"/>
    <property type="gene ID" value="ENSG00000187955.13"/>
</dbReference>
<dbReference type="SMR" id="Q4G0W3"/>
<dbReference type="GO" id="GO:0005788">
    <property type="term" value="C:endoplasmic reticulum lumen"/>
    <property type="evidence" value="ECO:0007669"/>
    <property type="project" value="UniProtKB-ARBA"/>
</dbReference>
<evidence type="ECO:0007829" key="13">
    <source>
        <dbReference type="PeptideAtlas" id="Q4G0W3"/>
    </source>
</evidence>
<evidence type="ECO:0000256" key="7">
    <source>
        <dbReference type="SAM" id="MobiDB-lite"/>
    </source>
</evidence>
<dbReference type="AlphaFoldDB" id="Q4G0W3"/>
<dbReference type="EMBL" id="AC090736">
    <property type="status" value="NOT_ANNOTATED_CDS"/>
    <property type="molecule type" value="Genomic_DNA"/>
</dbReference>
<dbReference type="PANTHER" id="PTHR24020">
    <property type="entry name" value="COLLAGEN ALPHA"/>
    <property type="match status" value="1"/>
</dbReference>
<protein>
    <submittedName>
        <fullName evidence="10">COL14A1 protein</fullName>
    </submittedName>
    <submittedName>
        <fullName evidence="11">Collagen type XIV alpha 1 chain</fullName>
    </submittedName>
</protein>
<keyword evidence="13 14" id="KW-1267">Proteomics identification</keyword>
<dbReference type="SUPFAM" id="SSF53300">
    <property type="entry name" value="vWA-like"/>
    <property type="match status" value="1"/>
</dbReference>
<feature type="compositionally biased region" description="Basic and acidic residues" evidence="7">
    <location>
        <begin position="124"/>
        <end position="134"/>
    </location>
</feature>
<evidence type="ECO:0000256" key="1">
    <source>
        <dbReference type="ARBA" id="ARBA00004498"/>
    </source>
</evidence>
<dbReference type="EMBL" id="AC020603">
    <property type="status" value="NOT_ANNOTATED_CDS"/>
    <property type="molecule type" value="Genomic_DNA"/>
</dbReference>
<dbReference type="Pfam" id="PF00092">
    <property type="entry name" value="VWA"/>
    <property type="match status" value="1"/>
</dbReference>
<dbReference type="PROSITE" id="PS50853">
    <property type="entry name" value="FN3"/>
    <property type="match status" value="3"/>
</dbReference>
<dbReference type="SMART" id="SM00327">
    <property type="entry name" value="VWA"/>
    <property type="match status" value="1"/>
</dbReference>
<keyword evidence="6" id="KW-0325">Glycoprotein</keyword>
<dbReference type="PROSITE" id="PS50234">
    <property type="entry name" value="VWFA"/>
    <property type="match status" value="1"/>
</dbReference>
<keyword evidence="12" id="KW-1185">Reference proteome</keyword>
<feature type="domain" description="Fibronectin type-III" evidence="9">
    <location>
        <begin position="355"/>
        <end position="444"/>
    </location>
</feature>